<dbReference type="AlphaFoldDB" id="A0A8H6SVS0"/>
<name>A0A8H6SVS0_MYCCL</name>
<dbReference type="EMBL" id="JACAZE010000010">
    <property type="protein sequence ID" value="KAF7305576.1"/>
    <property type="molecule type" value="Genomic_DNA"/>
</dbReference>
<dbReference type="Proteomes" id="UP000613580">
    <property type="component" value="Unassembled WGS sequence"/>
</dbReference>
<organism evidence="1 2">
    <name type="scientific">Mycena chlorophos</name>
    <name type="common">Agaric fungus</name>
    <name type="synonym">Agaricus chlorophos</name>
    <dbReference type="NCBI Taxonomy" id="658473"/>
    <lineage>
        <taxon>Eukaryota</taxon>
        <taxon>Fungi</taxon>
        <taxon>Dikarya</taxon>
        <taxon>Basidiomycota</taxon>
        <taxon>Agaricomycotina</taxon>
        <taxon>Agaricomycetes</taxon>
        <taxon>Agaricomycetidae</taxon>
        <taxon>Agaricales</taxon>
        <taxon>Marasmiineae</taxon>
        <taxon>Mycenaceae</taxon>
        <taxon>Mycena</taxon>
    </lineage>
</organism>
<proteinExistence type="predicted"/>
<gene>
    <name evidence="1" type="ORF">HMN09_00810800</name>
</gene>
<evidence type="ECO:0000313" key="2">
    <source>
        <dbReference type="Proteomes" id="UP000613580"/>
    </source>
</evidence>
<protein>
    <submittedName>
        <fullName evidence="1">Uncharacterized protein</fullName>
    </submittedName>
</protein>
<comment type="caution">
    <text evidence="1">The sequence shown here is derived from an EMBL/GenBank/DDBJ whole genome shotgun (WGS) entry which is preliminary data.</text>
</comment>
<reference evidence="1" key="1">
    <citation type="submission" date="2020-05" db="EMBL/GenBank/DDBJ databases">
        <title>Mycena genomes resolve the evolution of fungal bioluminescence.</title>
        <authorList>
            <person name="Tsai I.J."/>
        </authorList>
    </citation>
    <scope>NUCLEOTIDE SEQUENCE</scope>
    <source>
        <strain evidence="1">110903Hualien_Pintung</strain>
    </source>
</reference>
<evidence type="ECO:0000313" key="1">
    <source>
        <dbReference type="EMBL" id="KAF7305576.1"/>
    </source>
</evidence>
<keyword evidence="2" id="KW-1185">Reference proteome</keyword>
<dbReference type="OrthoDB" id="3256331at2759"/>
<sequence length="213" mass="23413">MDSQITLVNPAKSTTYTFTPNSMISASITASQSPGKPLYTLTTNSTDSSVIKDARPGSGGAVVAKIARHLMLPDAVAFVGPDGGKPKEIRVGKWMKEAKLGGNSGYIIETGEGFRVFFRRHVEHRLALFLDSDLDTPLAFFRLPNPEHPLSAVSIVIDGRVPEEFHIQVLLAFMYEEHRMRQHEKWTLTAEARTTATNGRWGYATAGSGQYMS</sequence>
<accession>A0A8H6SVS0</accession>